<dbReference type="NCBIfam" id="TIGR01844">
    <property type="entry name" value="type_I_sec_TolC"/>
    <property type="match status" value="1"/>
</dbReference>
<evidence type="ECO:0000256" key="5">
    <source>
        <dbReference type="ARBA" id="ARBA00022692"/>
    </source>
</evidence>
<accession>A0A1T4Q2Q6</accession>
<keyword evidence="3" id="KW-0813">Transport</keyword>
<feature type="coiled-coil region" evidence="8">
    <location>
        <begin position="195"/>
        <end position="222"/>
    </location>
</feature>
<keyword evidence="6" id="KW-0472">Membrane</keyword>
<reference evidence="11 12" key="1">
    <citation type="submission" date="2017-02" db="EMBL/GenBank/DDBJ databases">
        <authorList>
            <person name="Peterson S.W."/>
        </authorList>
    </citation>
    <scope>NUCLEOTIDE SEQUENCE [LARGE SCALE GENOMIC DNA]</scope>
    <source>
        <strain evidence="11 12">CECT 9189</strain>
    </source>
</reference>
<dbReference type="EMBL" id="FUWP01000003">
    <property type="protein sequence ID" value="SJZ98053.1"/>
    <property type="molecule type" value="Genomic_DNA"/>
</dbReference>
<dbReference type="GO" id="GO:0015562">
    <property type="term" value="F:efflux transmembrane transporter activity"/>
    <property type="evidence" value="ECO:0007669"/>
    <property type="project" value="InterPro"/>
</dbReference>
<dbReference type="RefSeq" id="WP_080173830.1">
    <property type="nucleotide sequence ID" value="NZ_AP024855.1"/>
</dbReference>
<comment type="subcellular location">
    <subcellularLocation>
        <location evidence="1">Cell outer membrane</location>
    </subcellularLocation>
</comment>
<comment type="similarity">
    <text evidence="2">Belongs to the outer membrane factor (OMF) (TC 1.B.17) family.</text>
</comment>
<organism evidence="11 12">
    <name type="scientific">Photobacterium toruni</name>
    <dbReference type="NCBI Taxonomy" id="1935446"/>
    <lineage>
        <taxon>Bacteria</taxon>
        <taxon>Pseudomonadati</taxon>
        <taxon>Pseudomonadota</taxon>
        <taxon>Gammaproteobacteria</taxon>
        <taxon>Vibrionales</taxon>
        <taxon>Vibrionaceae</taxon>
        <taxon>Photobacterium</taxon>
    </lineage>
</organism>
<feature type="region of interest" description="Disordered" evidence="9">
    <location>
        <begin position="79"/>
        <end position="99"/>
    </location>
</feature>
<sequence>MKTPIAQSLKRTFTAMAVVSVLVPATSEAQTIEQAVASTITTNPTIRQAYTRFKVREEQVVQAKAGYLPSLDLTAGYGWEQTDTPSSRAQARATNGDEKTDLNRREVGLSLRQTLFDGFLTSSEVHRFNHETSSDQWNLFAAAEDSGLEAIKVYLHLMEADQDVQLAEKNLGRHQHIFEQIKQKTASGLGSIADLSQSKGRLARAQSNLVAAKNNYADARSQFIKVVNEEPEDLRQPVPDAVMLPKSLDAALAQAKANNPTLKVASNDIEAAKYERKSTQSNYYPTVSLDLGGNWDENVGGVSGHNNDLQAMVRMKYNLFAGGKDVSRDREAAYKLVNAQALQQRSYREVIDGTTLAWNAYQFVNEQKGYIHDHVIAAEETQSSYAQQFKLGQRSLLDVLDSENELFQARKDYLKAEYDELIAQYRVLNATGQLLSSLRVTQPKAWYGEKTYEGGVKKA</sequence>
<evidence type="ECO:0000256" key="8">
    <source>
        <dbReference type="SAM" id="Coils"/>
    </source>
</evidence>
<dbReference type="InterPro" id="IPR003423">
    <property type="entry name" value="OMP_efflux"/>
</dbReference>
<dbReference type="GO" id="GO:1990281">
    <property type="term" value="C:efflux pump complex"/>
    <property type="evidence" value="ECO:0007669"/>
    <property type="project" value="TreeGrafter"/>
</dbReference>
<gene>
    <name evidence="11" type="primary">bepC_1</name>
    <name evidence="11" type="ORF">CZ814_00932</name>
</gene>
<proteinExistence type="inferred from homology"/>
<dbReference type="PANTHER" id="PTHR30026">
    <property type="entry name" value="OUTER MEMBRANE PROTEIN TOLC"/>
    <property type="match status" value="1"/>
</dbReference>
<dbReference type="OrthoDB" id="9814637at2"/>
<evidence type="ECO:0000256" key="6">
    <source>
        <dbReference type="ARBA" id="ARBA00023136"/>
    </source>
</evidence>
<dbReference type="AlphaFoldDB" id="A0A1T4Q2Q6"/>
<protein>
    <submittedName>
        <fullName evidence="11">Outer membrane efflux protein BepC</fullName>
    </submittedName>
</protein>
<dbReference type="InterPro" id="IPR051906">
    <property type="entry name" value="TolC-like"/>
</dbReference>
<keyword evidence="4" id="KW-1134">Transmembrane beta strand</keyword>
<evidence type="ECO:0000256" key="4">
    <source>
        <dbReference type="ARBA" id="ARBA00022452"/>
    </source>
</evidence>
<keyword evidence="10" id="KW-0732">Signal</keyword>
<dbReference type="Proteomes" id="UP000191116">
    <property type="component" value="Unassembled WGS sequence"/>
</dbReference>
<evidence type="ECO:0000313" key="11">
    <source>
        <dbReference type="EMBL" id="SJZ98053.1"/>
    </source>
</evidence>
<dbReference type="Pfam" id="PF02321">
    <property type="entry name" value="OEP"/>
    <property type="match status" value="2"/>
</dbReference>
<evidence type="ECO:0000256" key="10">
    <source>
        <dbReference type="SAM" id="SignalP"/>
    </source>
</evidence>
<evidence type="ECO:0000256" key="7">
    <source>
        <dbReference type="ARBA" id="ARBA00023237"/>
    </source>
</evidence>
<feature type="chain" id="PRO_5012459324" evidence="10">
    <location>
        <begin position="30"/>
        <end position="459"/>
    </location>
</feature>
<feature type="signal peptide" evidence="10">
    <location>
        <begin position="1"/>
        <end position="29"/>
    </location>
</feature>
<dbReference type="SUPFAM" id="SSF56954">
    <property type="entry name" value="Outer membrane efflux proteins (OEP)"/>
    <property type="match status" value="1"/>
</dbReference>
<keyword evidence="8" id="KW-0175">Coiled coil</keyword>
<dbReference type="GO" id="GO:0015288">
    <property type="term" value="F:porin activity"/>
    <property type="evidence" value="ECO:0007669"/>
    <property type="project" value="TreeGrafter"/>
</dbReference>
<evidence type="ECO:0000256" key="3">
    <source>
        <dbReference type="ARBA" id="ARBA00022448"/>
    </source>
</evidence>
<keyword evidence="7" id="KW-0998">Cell outer membrane</keyword>
<evidence type="ECO:0000313" key="12">
    <source>
        <dbReference type="Proteomes" id="UP000191116"/>
    </source>
</evidence>
<dbReference type="GO" id="GO:0009279">
    <property type="term" value="C:cell outer membrane"/>
    <property type="evidence" value="ECO:0007669"/>
    <property type="project" value="UniProtKB-SubCell"/>
</dbReference>
<dbReference type="PANTHER" id="PTHR30026:SF22">
    <property type="entry name" value="OUTER MEMBRANE EFFLUX PROTEIN"/>
    <property type="match status" value="1"/>
</dbReference>
<feature type="compositionally biased region" description="Polar residues" evidence="9">
    <location>
        <begin position="81"/>
        <end position="93"/>
    </location>
</feature>
<keyword evidence="5" id="KW-0812">Transmembrane</keyword>
<evidence type="ECO:0000256" key="1">
    <source>
        <dbReference type="ARBA" id="ARBA00004442"/>
    </source>
</evidence>
<evidence type="ECO:0000256" key="2">
    <source>
        <dbReference type="ARBA" id="ARBA00007613"/>
    </source>
</evidence>
<name>A0A1T4Q2Q6_9GAMM</name>
<dbReference type="InterPro" id="IPR010130">
    <property type="entry name" value="T1SS_OMP_TolC"/>
</dbReference>
<dbReference type="Gene3D" id="1.20.1600.10">
    <property type="entry name" value="Outer membrane efflux proteins (OEP)"/>
    <property type="match status" value="1"/>
</dbReference>
<evidence type="ECO:0000256" key="9">
    <source>
        <dbReference type="SAM" id="MobiDB-lite"/>
    </source>
</evidence>